<dbReference type="InterPro" id="IPR013154">
    <property type="entry name" value="ADH-like_N"/>
</dbReference>
<dbReference type="Pfam" id="PF08240">
    <property type="entry name" value="ADH_N"/>
    <property type="match status" value="1"/>
</dbReference>
<evidence type="ECO:0000256" key="6">
    <source>
        <dbReference type="ARBA" id="ARBA00023027"/>
    </source>
</evidence>
<protein>
    <recommendedName>
        <fullName evidence="8">Enoyl reductase (ER) domain-containing protein</fullName>
    </recommendedName>
</protein>
<sequence length="356" mass="38028">MTVTNGHNGQQQPDLQVAGSNLNVVLTGKETVVLEDRPIPECPKGYVLVKVMATGICGSDLSYYTKGGIGTTVVKAPLVLGHESCGVICKVGEGSGQFNYCVNDSYMASPPTGEWNRLDGTLCQWYACPAVNAVPVPETIAWEQSGSIQPLAIAVQVGRRARLRAHQTVAVFGCGPLGLLCMAVAKAYGARKILAVDISESRLKFAKSYAATHTFSPPRRGQDDEIMSWNRQVAADVLKEIGEEAGVDVVIEASGAEPCMQLGVHLLRTGGTYLQAGMGAPLASFPVLQIATRELNVFGTLRYTSGCFQDAIDLVARGLVDLKPLVTRTFPLKQSEDAFKAVKAGSEIKIVIMNQQ</sequence>
<dbReference type="Gene3D" id="3.40.50.720">
    <property type="entry name" value="NAD(P)-binding Rossmann-like Domain"/>
    <property type="match status" value="1"/>
</dbReference>
<evidence type="ECO:0000256" key="2">
    <source>
        <dbReference type="ARBA" id="ARBA00008072"/>
    </source>
</evidence>
<proteinExistence type="inferred from homology"/>
<dbReference type="FunFam" id="3.40.50.720:FF:000068">
    <property type="entry name" value="Sorbitol dehydrogenase"/>
    <property type="match status" value="1"/>
</dbReference>
<dbReference type="CDD" id="cd05285">
    <property type="entry name" value="sorbitol_DH"/>
    <property type="match status" value="1"/>
</dbReference>
<comment type="similarity">
    <text evidence="2 7">Belongs to the zinc-containing alcohol dehydrogenase family.</text>
</comment>
<dbReference type="InterPro" id="IPR020843">
    <property type="entry name" value="ER"/>
</dbReference>
<organism evidence="9 10">
    <name type="scientific">Saitozyma podzolica</name>
    <dbReference type="NCBI Taxonomy" id="1890683"/>
    <lineage>
        <taxon>Eukaryota</taxon>
        <taxon>Fungi</taxon>
        <taxon>Dikarya</taxon>
        <taxon>Basidiomycota</taxon>
        <taxon>Agaricomycotina</taxon>
        <taxon>Tremellomycetes</taxon>
        <taxon>Tremellales</taxon>
        <taxon>Trimorphomycetaceae</taxon>
        <taxon>Saitozyma</taxon>
    </lineage>
</organism>
<dbReference type="SMART" id="SM00829">
    <property type="entry name" value="PKS_ER"/>
    <property type="match status" value="1"/>
</dbReference>
<comment type="cofactor">
    <cofactor evidence="1 7">
        <name>Zn(2+)</name>
        <dbReference type="ChEBI" id="CHEBI:29105"/>
    </cofactor>
</comment>
<comment type="caution">
    <text evidence="9">The sequence shown here is derived from an EMBL/GenBank/DDBJ whole genome shotgun (WGS) entry which is preliminary data.</text>
</comment>
<keyword evidence="5" id="KW-0560">Oxidoreductase</keyword>
<gene>
    <name evidence="9" type="ORF">EHS25_000600</name>
</gene>
<evidence type="ECO:0000256" key="3">
    <source>
        <dbReference type="ARBA" id="ARBA00022723"/>
    </source>
</evidence>
<name>A0A427YWJ1_9TREE</name>
<evidence type="ECO:0000256" key="7">
    <source>
        <dbReference type="RuleBase" id="RU361277"/>
    </source>
</evidence>
<dbReference type="AlphaFoldDB" id="A0A427YWJ1"/>
<dbReference type="Proteomes" id="UP000279259">
    <property type="component" value="Unassembled WGS sequence"/>
</dbReference>
<dbReference type="SUPFAM" id="SSF50129">
    <property type="entry name" value="GroES-like"/>
    <property type="match status" value="1"/>
</dbReference>
<evidence type="ECO:0000256" key="4">
    <source>
        <dbReference type="ARBA" id="ARBA00022833"/>
    </source>
</evidence>
<accession>A0A427YWJ1</accession>
<dbReference type="GO" id="GO:0008270">
    <property type="term" value="F:zinc ion binding"/>
    <property type="evidence" value="ECO:0007669"/>
    <property type="project" value="InterPro"/>
</dbReference>
<dbReference type="EMBL" id="RSCD01000001">
    <property type="protein sequence ID" value="RSH95508.1"/>
    <property type="molecule type" value="Genomic_DNA"/>
</dbReference>
<dbReference type="PANTHER" id="PTHR43161:SF9">
    <property type="entry name" value="SORBITOL DEHYDROGENASE"/>
    <property type="match status" value="1"/>
</dbReference>
<keyword evidence="4 7" id="KW-0862">Zinc</keyword>
<dbReference type="InterPro" id="IPR011032">
    <property type="entry name" value="GroES-like_sf"/>
</dbReference>
<dbReference type="Gene3D" id="3.90.180.10">
    <property type="entry name" value="Medium-chain alcohol dehydrogenases, catalytic domain"/>
    <property type="match status" value="2"/>
</dbReference>
<dbReference type="InterPro" id="IPR013149">
    <property type="entry name" value="ADH-like_C"/>
</dbReference>
<dbReference type="STRING" id="1890683.A0A427YWJ1"/>
<reference evidence="9 10" key="1">
    <citation type="submission" date="2018-11" db="EMBL/GenBank/DDBJ databases">
        <title>Genome sequence of Saitozyma podzolica DSM 27192.</title>
        <authorList>
            <person name="Aliyu H."/>
            <person name="Gorte O."/>
            <person name="Ochsenreither K."/>
        </authorList>
    </citation>
    <scope>NUCLEOTIDE SEQUENCE [LARGE SCALE GENOMIC DNA]</scope>
    <source>
        <strain evidence="9 10">DSM 27192</strain>
    </source>
</reference>
<evidence type="ECO:0000256" key="1">
    <source>
        <dbReference type="ARBA" id="ARBA00001947"/>
    </source>
</evidence>
<dbReference type="GO" id="GO:0006062">
    <property type="term" value="P:sorbitol catabolic process"/>
    <property type="evidence" value="ECO:0007669"/>
    <property type="project" value="TreeGrafter"/>
</dbReference>
<evidence type="ECO:0000313" key="10">
    <source>
        <dbReference type="Proteomes" id="UP000279259"/>
    </source>
</evidence>
<keyword evidence="10" id="KW-1185">Reference proteome</keyword>
<dbReference type="GO" id="GO:0003939">
    <property type="term" value="F:L-iditol 2-dehydrogenase (NAD+) activity"/>
    <property type="evidence" value="ECO:0007669"/>
    <property type="project" value="TreeGrafter"/>
</dbReference>
<dbReference type="SUPFAM" id="SSF51735">
    <property type="entry name" value="NAD(P)-binding Rossmann-fold domains"/>
    <property type="match status" value="1"/>
</dbReference>
<evidence type="ECO:0000259" key="8">
    <source>
        <dbReference type="SMART" id="SM00829"/>
    </source>
</evidence>
<evidence type="ECO:0000256" key="5">
    <source>
        <dbReference type="ARBA" id="ARBA00023002"/>
    </source>
</evidence>
<dbReference type="Pfam" id="PF00107">
    <property type="entry name" value="ADH_zinc_N"/>
    <property type="match status" value="1"/>
</dbReference>
<evidence type="ECO:0000313" key="9">
    <source>
        <dbReference type="EMBL" id="RSH95508.1"/>
    </source>
</evidence>
<keyword evidence="3 7" id="KW-0479">Metal-binding</keyword>
<dbReference type="OrthoDB" id="1879366at2759"/>
<dbReference type="InterPro" id="IPR045306">
    <property type="entry name" value="SDH-like"/>
</dbReference>
<dbReference type="PANTHER" id="PTHR43161">
    <property type="entry name" value="SORBITOL DEHYDROGENASE"/>
    <property type="match status" value="1"/>
</dbReference>
<feature type="domain" description="Enoyl reductase (ER)" evidence="8">
    <location>
        <begin position="28"/>
        <end position="352"/>
    </location>
</feature>
<dbReference type="PROSITE" id="PS00059">
    <property type="entry name" value="ADH_ZINC"/>
    <property type="match status" value="1"/>
</dbReference>
<dbReference type="InterPro" id="IPR002328">
    <property type="entry name" value="ADH_Zn_CS"/>
</dbReference>
<dbReference type="InterPro" id="IPR036291">
    <property type="entry name" value="NAD(P)-bd_dom_sf"/>
</dbReference>
<keyword evidence="6" id="KW-0520">NAD</keyword>